<dbReference type="SUPFAM" id="SSF50978">
    <property type="entry name" value="WD40 repeat-like"/>
    <property type="match status" value="1"/>
</dbReference>
<dbReference type="PROSITE" id="PS50082">
    <property type="entry name" value="WD_REPEATS_2"/>
    <property type="match status" value="1"/>
</dbReference>
<proteinExistence type="predicted"/>
<organism evidence="2 3">
    <name type="scientific">Agrilus planipennis</name>
    <name type="common">Emerald ash borer</name>
    <name type="synonym">Agrilus marcopoli</name>
    <dbReference type="NCBI Taxonomy" id="224129"/>
    <lineage>
        <taxon>Eukaryota</taxon>
        <taxon>Metazoa</taxon>
        <taxon>Ecdysozoa</taxon>
        <taxon>Arthropoda</taxon>
        <taxon>Hexapoda</taxon>
        <taxon>Insecta</taxon>
        <taxon>Pterygota</taxon>
        <taxon>Neoptera</taxon>
        <taxon>Endopterygota</taxon>
        <taxon>Coleoptera</taxon>
        <taxon>Polyphaga</taxon>
        <taxon>Elateriformia</taxon>
        <taxon>Buprestoidea</taxon>
        <taxon>Buprestidae</taxon>
        <taxon>Agrilinae</taxon>
        <taxon>Agrilus</taxon>
    </lineage>
</organism>
<dbReference type="GO" id="GO:0043015">
    <property type="term" value="F:gamma-tubulin binding"/>
    <property type="evidence" value="ECO:0007669"/>
    <property type="project" value="TreeGrafter"/>
</dbReference>
<dbReference type="GO" id="GO:0007020">
    <property type="term" value="P:microtubule nucleation"/>
    <property type="evidence" value="ECO:0007669"/>
    <property type="project" value="TreeGrafter"/>
</dbReference>
<sequence>MSLIATSSTDIKFHLWLEGNLKYSYLPVSHSSGFIKTLSWAKDGTWLVLIPTSGYAEIVSVKDSVKLLLKIKDIHQPTCAIFPKTTKKYIALGTYSGQVLIYDIKNKSIRKRFPRASSWIQNVDCNANDTHLAAATSAGDILIYNMTASNLIATYKIPNCSSASTICFHRTKRNLLAAGSEEGIVAVWDINTNERKASFQAHYAPVTDVALSPIRSDLVATVGKDRQFMFYDVHNKKNVLQMEVPSSMLALDFSHCGLYLGMGSQNGHVVIYDMRNLAKPVSAFPTHEGKKITRVSFQRALNVTEEESSTTIIDDNFVTNESINDKQNSYTTSPYHFNDQSNTNDQEHAKDIGDSFLVSLENSNSYSIVTTPQHEINFSFPKGTSAVTLESSEKKNQQFLGDVNKKTPASCNKKAASTPKYLQAEVPIGVNSPIISPVCPPVNLTDIKKVFTEIVHEELNTLKADLRHEFMESMAQTRRQFLDLQMFLVKEFINVENTVYKVSGVTVEEYAGDSQVLRENIRLKQEIELLKEKVVEKDNPPDFS</sequence>
<dbReference type="OrthoDB" id="1602884at2759"/>
<dbReference type="GO" id="GO:0036064">
    <property type="term" value="C:ciliary basal body"/>
    <property type="evidence" value="ECO:0007669"/>
    <property type="project" value="TreeGrafter"/>
</dbReference>
<dbReference type="SMART" id="SM00320">
    <property type="entry name" value="WD40"/>
    <property type="match status" value="5"/>
</dbReference>
<dbReference type="GO" id="GO:0000922">
    <property type="term" value="C:spindle pole"/>
    <property type="evidence" value="ECO:0007669"/>
    <property type="project" value="TreeGrafter"/>
</dbReference>
<dbReference type="GO" id="GO:0005737">
    <property type="term" value="C:cytoplasm"/>
    <property type="evidence" value="ECO:0007669"/>
    <property type="project" value="TreeGrafter"/>
</dbReference>
<accession>A0A1W4XMI8</accession>
<dbReference type="InterPro" id="IPR052818">
    <property type="entry name" value="NEDD1_Spindle_Assembly"/>
</dbReference>
<dbReference type="GO" id="GO:0000278">
    <property type="term" value="P:mitotic cell cycle"/>
    <property type="evidence" value="ECO:0007669"/>
    <property type="project" value="TreeGrafter"/>
</dbReference>
<dbReference type="KEGG" id="apln:108742783"/>
<dbReference type="PANTHER" id="PTHR44414">
    <property type="entry name" value="PROTEIN NEDD1"/>
    <property type="match status" value="1"/>
</dbReference>
<dbReference type="STRING" id="224129.A0A1W4XMI8"/>
<reference evidence="3" key="1">
    <citation type="submission" date="2025-08" db="UniProtKB">
        <authorList>
            <consortium name="RefSeq"/>
        </authorList>
    </citation>
    <scope>IDENTIFICATION</scope>
    <source>
        <tissue evidence="3">Entire body</tissue>
    </source>
</reference>
<evidence type="ECO:0000313" key="3">
    <source>
        <dbReference type="RefSeq" id="XP_018333600.1"/>
    </source>
</evidence>
<dbReference type="RefSeq" id="XP_018333600.1">
    <property type="nucleotide sequence ID" value="XM_018478098.2"/>
</dbReference>
<dbReference type="InterPro" id="IPR015943">
    <property type="entry name" value="WD40/YVTN_repeat-like_dom_sf"/>
</dbReference>
<name>A0A1W4XMI8_AGRPL</name>
<feature type="repeat" description="WD" evidence="1">
    <location>
        <begin position="174"/>
        <end position="198"/>
    </location>
</feature>
<dbReference type="InParanoid" id="A0A1W4XMI8"/>
<keyword evidence="1" id="KW-0853">WD repeat</keyword>
<dbReference type="InterPro" id="IPR036322">
    <property type="entry name" value="WD40_repeat_dom_sf"/>
</dbReference>
<dbReference type="CTD" id="35130"/>
<dbReference type="GO" id="GO:0005814">
    <property type="term" value="C:centriole"/>
    <property type="evidence" value="ECO:0007669"/>
    <property type="project" value="TreeGrafter"/>
</dbReference>
<dbReference type="GeneID" id="108742783"/>
<dbReference type="PANTHER" id="PTHR44414:SF1">
    <property type="entry name" value="PROTEIN NEDD1"/>
    <property type="match status" value="1"/>
</dbReference>
<dbReference type="Proteomes" id="UP000192223">
    <property type="component" value="Unplaced"/>
</dbReference>
<dbReference type="InterPro" id="IPR001680">
    <property type="entry name" value="WD40_rpt"/>
</dbReference>
<gene>
    <name evidence="3" type="primary">LOC108742783</name>
</gene>
<evidence type="ECO:0000313" key="2">
    <source>
        <dbReference type="Proteomes" id="UP000192223"/>
    </source>
</evidence>
<dbReference type="AlphaFoldDB" id="A0A1W4XMI8"/>
<dbReference type="Gene3D" id="2.130.10.10">
    <property type="entry name" value="YVTN repeat-like/Quinoprotein amine dehydrogenase"/>
    <property type="match status" value="2"/>
</dbReference>
<keyword evidence="2" id="KW-1185">Reference proteome</keyword>
<protein>
    <submittedName>
        <fullName evidence="3">Protein NEDD1</fullName>
    </submittedName>
</protein>
<evidence type="ECO:0000256" key="1">
    <source>
        <dbReference type="PROSITE-ProRule" id="PRU00221"/>
    </source>
</evidence>
<dbReference type="FunCoup" id="A0A1W4XMI8">
    <property type="interactions" value="24"/>
</dbReference>
<dbReference type="GO" id="GO:0005813">
    <property type="term" value="C:centrosome"/>
    <property type="evidence" value="ECO:0007669"/>
    <property type="project" value="TreeGrafter"/>
</dbReference>